<evidence type="ECO:0000256" key="1">
    <source>
        <dbReference type="SAM" id="MobiDB-lite"/>
    </source>
</evidence>
<feature type="compositionally biased region" description="Polar residues" evidence="1">
    <location>
        <begin position="700"/>
        <end position="715"/>
    </location>
</feature>
<proteinExistence type="predicted"/>
<dbReference type="EMBL" id="OD001189">
    <property type="protein sequence ID" value="CAD7400928.1"/>
    <property type="molecule type" value="Genomic_DNA"/>
</dbReference>
<sequence length="2282" mass="254857">MDQEIVSLLKFTSQAQLTHEGNSATISRKLRHLCILTDDKYAFIYFLPKSDDNPSILTKLWQSSCKVNRLVFSEDGNHVLVLKESGALQVLEVGTSVKTLLEESVMDISKTMSKGNIVWSDMNTIEPVTFCSSYLALLVNHRWLVQLKWVGCQHMLVLNTIEMICVGAAICRKTAYFLTSLGDVQGYSLEDGGLVGNVPQPGKFGVTDPSILTVSDDGTLVGIADKSGNVYLGQFSVHHVVVRGEDDKSVISTSSASSHISSRTTYSSLLRPQGDSASVHSAEQPKRTTLSANIGWNSYLTSLGKWRKRSSATRLPQMALVDSAPKGMQVVSLRLVTAGLAVYYTGSSSVYRLFNVTTAQRVVEFSVPSNCVLVAGLPDLDMFLCPDRLWLHLSGLSRELVLAKLIHCLETPSIGQLLIGDELMIPTATLADGLRHHHMDVARFSLTLHEQAFRKAFSKKPSDYDDDTSYKARLSASVTDMERLFDTIYATVRDDTTFSEQLILLCLQHTTNILLNIPSGSSLTKRVMRHITQLREHLYQPFNTLQQSQTYHPLMGLSQKCKECWACWQDLEDSDVLYNAATTNNIPLSQVYLVTDRGWPKVDFSSRFQQELKHWLHCLLAQGEIHHAKEILINFGMDPAVELHNLFMKSLVPIARDCAAADLLVGGLLLPKEIEAWRFIQTLEEISLLSSQHRGAMPLSPSSNPLKDVSPSSPGNGPISDECSQVCVYTVIRESEHWRDLVIAALYFNTLAPKLKDLVKPEAACICLLRHGRIDFLIAQASLLGFWPLTKTMLDTVICSQGITKRVVDLLLDHHSRYGVFTTKEQSNICSILTRLVRSGCSASMTSIVDFQDSLARFCIKHQLYLLAWRCLDHEYIFSETLIHTHSWFRLYLKYRKLPRKLNSSSQLHDAIISACEYLSAGDPQSYLIAHPLVNVAETLSRGAPFIIPLLNTNLDHLPDVTHYQLLQGTPLSRLFSWLRRTEEPPHFCQNQLVKKYGYKDSLSFLHYLNQGRPCFAASIYINEQLKTCGKLSSIMRRQASDLAHGLALQNYSDPNVTAACLCFMEILGRSSEIARIHIHAANIILHYLNTTGSNQHKNKIGVLLHGLLLDQQQWVPGVLELLEKALLQEDYPLFYWSLPIKLSRLHNLALPSQLLGQFSQHNNWLKFLIVADLFQFPKQQVSELCEQFRCSKVKQHLLNSLKLRVQTSESVYSYEKTGIGGESHQALGDLLLSLVHCHDSPDPPQSLLTACAILDNPIFTVFAACYEPSSALLCICTWLATTLDQLQPKQQPGYLTAGRMSWSSSQVEGLILGAVSCGRGLTLARAWSIFMPDHALCLLFNSLVKCVVMKTFTDSVIDLKTFLAACLNLRNNSHIMEGEGEESFLNNGRWVLKVSISTVNAALIHNFSSLQHRVQFLNALSMAQFPGSDYKLFHQVVVSLLDIDVTVNWASLLEADSSSAIQACVDQLTDKNMFLQATNLCKIVGLSSDSILLAQWSYYFKTHMSDFVKKCDQTFRSAELRPITASRFFLTLSQEADSEEERHQLLTLALDWYQRSEETNICERDNLELLTWQSWLRLDTEVQVPLNSYLSSVASLLPRGTDAKGGVNSPELGTRPEARLKGVGLDPSRQTAEDRKLGGHATCHGAMRARWSGSPSTRGTDAKGGVSSPELGTRPTAWLKGVALDPSRLTAEDRKLGGHAACHRATRAKLSGSPSTIRGWGYLSSPGNQVQRPCRQGCRKRRASGAIPPGAVKKGGVNKRLSYPLVVTENTTVLTVVSDEYQLSRLDQLLEALLDTRDIATASRLGLMFQRSNKNIDILKNCIKLAEGSLKPLQLPSDIKLLLTESPRTQYCRRRTRFTSESASSLRSEDNPGTLINTVLEAGQPCGSALLTFLCEDLVSAVIQGSSTFLWSDSQFPKLVSLLEDPYMLGDKLLAASNISSIRAVTGILILAHHCYTAACNIKGITRTLRRAKIMAGVLLQEQEWGLLVRLLTGMRRFTDMVYIFHALKENDRFESLLGQGMDKVPGLQIAILDYLERYYAEDKDTIRITALHFKMYSRVATQYIKDGQERTLRLKGSLANTEDTRALLMSAMLDFSQAAQYYLQANTLTKAMWASHQAELVALQISLLNMLAADQTTTSLLQLDTQAITDIINTTLSFPQVCIVARAYSHPVDWGAVLYHRCVLQGDPTYLLDLNHCMPLTPVLVEEVARRFQLDNSSTNPHTERQMRRFVSAVTDVEVKYRVASQLGFRDIAEYLLDSPALPYLKDTVWQSGYNRHTYA</sequence>
<feature type="region of interest" description="Disordered" evidence="1">
    <location>
        <begin position="697"/>
        <end position="718"/>
    </location>
</feature>
<organism evidence="3">
    <name type="scientific">Timema poppense</name>
    <name type="common">Walking stick</name>
    <dbReference type="NCBI Taxonomy" id="170557"/>
    <lineage>
        <taxon>Eukaryota</taxon>
        <taxon>Metazoa</taxon>
        <taxon>Ecdysozoa</taxon>
        <taxon>Arthropoda</taxon>
        <taxon>Hexapoda</taxon>
        <taxon>Insecta</taxon>
        <taxon>Pterygota</taxon>
        <taxon>Neoptera</taxon>
        <taxon>Polyneoptera</taxon>
        <taxon>Phasmatodea</taxon>
        <taxon>Timematodea</taxon>
        <taxon>Timematoidea</taxon>
        <taxon>Timematidae</taxon>
        <taxon>Timema</taxon>
    </lineage>
</organism>
<feature type="domain" description="Spatacsin C-terminal" evidence="2">
    <location>
        <begin position="1939"/>
        <end position="2215"/>
    </location>
</feature>
<gene>
    <name evidence="3" type="ORF">TPSB3V08_LOCUS2843</name>
</gene>
<protein>
    <recommendedName>
        <fullName evidence="2">Spatacsin C-terminal domain-containing protein</fullName>
    </recommendedName>
</protein>
<dbReference type="InterPro" id="IPR036322">
    <property type="entry name" value="WD40_repeat_dom_sf"/>
</dbReference>
<dbReference type="InterPro" id="IPR028103">
    <property type="entry name" value="Spatacsin"/>
</dbReference>
<dbReference type="Pfam" id="PF14649">
    <property type="entry name" value="Spatacsin_C"/>
    <property type="match status" value="1"/>
</dbReference>
<dbReference type="GO" id="GO:0005737">
    <property type="term" value="C:cytoplasm"/>
    <property type="evidence" value="ECO:0007669"/>
    <property type="project" value="TreeGrafter"/>
</dbReference>
<dbReference type="GO" id="GO:0030425">
    <property type="term" value="C:dendrite"/>
    <property type="evidence" value="ECO:0007669"/>
    <property type="project" value="TreeGrafter"/>
</dbReference>
<dbReference type="PANTHER" id="PTHR13650:SF0">
    <property type="entry name" value="SPATACSIN"/>
    <property type="match status" value="1"/>
</dbReference>
<evidence type="ECO:0000259" key="2">
    <source>
        <dbReference type="Pfam" id="PF14649"/>
    </source>
</evidence>
<dbReference type="GO" id="GO:0007268">
    <property type="term" value="P:chemical synaptic transmission"/>
    <property type="evidence" value="ECO:0007669"/>
    <property type="project" value="TreeGrafter"/>
</dbReference>
<feature type="region of interest" description="Disordered" evidence="1">
    <location>
        <begin position="1648"/>
        <end position="1675"/>
    </location>
</feature>
<dbReference type="GO" id="GO:0030424">
    <property type="term" value="C:axon"/>
    <property type="evidence" value="ECO:0007669"/>
    <property type="project" value="TreeGrafter"/>
</dbReference>
<dbReference type="GO" id="GO:0008088">
    <property type="term" value="P:axo-dendritic transport"/>
    <property type="evidence" value="ECO:0007669"/>
    <property type="project" value="TreeGrafter"/>
</dbReference>
<accession>A0A7R9CT14</accession>
<name>A0A7R9CT14_TIMPO</name>
<dbReference type="InterPro" id="IPR028107">
    <property type="entry name" value="Spatacsin_C_dom"/>
</dbReference>
<dbReference type="GO" id="GO:0007409">
    <property type="term" value="P:axonogenesis"/>
    <property type="evidence" value="ECO:0007669"/>
    <property type="project" value="TreeGrafter"/>
</dbReference>
<dbReference type="PANTHER" id="PTHR13650">
    <property type="entry name" value="SPATACSIN"/>
    <property type="match status" value="1"/>
</dbReference>
<reference evidence="3" key="1">
    <citation type="submission" date="2020-11" db="EMBL/GenBank/DDBJ databases">
        <authorList>
            <person name="Tran Van P."/>
        </authorList>
    </citation>
    <scope>NUCLEOTIDE SEQUENCE</scope>
</reference>
<dbReference type="SUPFAM" id="SSF50978">
    <property type="entry name" value="WD40 repeat-like"/>
    <property type="match status" value="1"/>
</dbReference>
<feature type="region of interest" description="Disordered" evidence="1">
    <location>
        <begin position="1722"/>
        <end position="1748"/>
    </location>
</feature>
<dbReference type="GO" id="GO:0045202">
    <property type="term" value="C:synapse"/>
    <property type="evidence" value="ECO:0007669"/>
    <property type="project" value="TreeGrafter"/>
</dbReference>
<evidence type="ECO:0000313" key="3">
    <source>
        <dbReference type="EMBL" id="CAD7400928.1"/>
    </source>
</evidence>
<dbReference type="GO" id="GO:0048489">
    <property type="term" value="P:synaptic vesicle transport"/>
    <property type="evidence" value="ECO:0007669"/>
    <property type="project" value="TreeGrafter"/>
</dbReference>